<evidence type="ECO:0000313" key="2">
    <source>
        <dbReference type="Proteomes" id="UP000464378"/>
    </source>
</evidence>
<dbReference type="EMBL" id="LR586016">
    <property type="protein sequence ID" value="VIP01914.1"/>
    <property type="molecule type" value="Genomic_DNA"/>
</dbReference>
<dbReference type="KEGG" id="tim:GMBLW1_20460"/>
<name>A0A6C2YKL4_9BACT</name>
<accession>A0A6C2YKL4</accession>
<organism evidence="1">
    <name type="scientific">Tuwongella immobilis</name>
    <dbReference type="NCBI Taxonomy" id="692036"/>
    <lineage>
        <taxon>Bacteria</taxon>
        <taxon>Pseudomonadati</taxon>
        <taxon>Planctomycetota</taxon>
        <taxon>Planctomycetia</taxon>
        <taxon>Gemmatales</taxon>
        <taxon>Gemmataceae</taxon>
        <taxon>Tuwongella</taxon>
    </lineage>
</organism>
<keyword evidence="2" id="KW-1185">Reference proteome</keyword>
<dbReference type="RefSeq" id="WP_162657151.1">
    <property type="nucleotide sequence ID" value="NZ_LR593887.1"/>
</dbReference>
<proteinExistence type="predicted"/>
<gene>
    <name evidence="1" type="ORF">GMBLW1_20460</name>
</gene>
<protein>
    <submittedName>
        <fullName evidence="1">Uncharacterized protein</fullName>
    </submittedName>
</protein>
<evidence type="ECO:0000313" key="1">
    <source>
        <dbReference type="EMBL" id="VIP01914.1"/>
    </source>
</evidence>
<sequence length="362" mass="40867">MIRSILQMVVVLGILSVLPDSRVIAQATFESGTQSRIDSLIEQLGHPNFQTREAASRAILDFGMAAKPAVVSAYQDSPDPEIRRRCGRLLPRLDFHFCWGRASQILGNSQETKRQFADLYWTETELWYAFVEASPDLPTKYARRRSELSAGYPKNRFGAPITKIDVSRYELQEGRLATLLVIGAECRQQIPPDALRIATRLFQQRWGGQYAKDTPPLLRKSYVIWAEEILPLPIEYEGDKLLELARTTLQSSDLPAMKRQQALLQLARSRTKQDDELIRRYLTDATVCDTVFNKGVKSQVQLRDIALAASIYRAGKDPIAFGFANLKLDADLIFRPSSLGFPDDDARSKAFQAWNAVIGTTR</sequence>
<dbReference type="AlphaFoldDB" id="A0A6C2YKL4"/>
<dbReference type="Proteomes" id="UP000464378">
    <property type="component" value="Chromosome"/>
</dbReference>
<dbReference type="EMBL" id="LR593887">
    <property type="protein sequence ID" value="VTR99830.1"/>
    <property type="molecule type" value="Genomic_DNA"/>
</dbReference>
<dbReference type="InParanoid" id="A0A6C2YKL4"/>
<reference evidence="1" key="1">
    <citation type="submission" date="2019-04" db="EMBL/GenBank/DDBJ databases">
        <authorList>
            <consortium name="Science for Life Laboratories"/>
        </authorList>
    </citation>
    <scope>NUCLEOTIDE SEQUENCE</scope>
    <source>
        <strain evidence="1">MBLW1</strain>
    </source>
</reference>